<dbReference type="PANTHER" id="PTHR40112">
    <property type="entry name" value="H2HPP ISOMERASE"/>
    <property type="match status" value="1"/>
</dbReference>
<dbReference type="PANTHER" id="PTHR40112:SF1">
    <property type="entry name" value="H2HPP ISOMERASE"/>
    <property type="match status" value="1"/>
</dbReference>
<dbReference type="EMBL" id="UOGD01000085">
    <property type="protein sequence ID" value="VAX17786.1"/>
    <property type="molecule type" value="Genomic_DNA"/>
</dbReference>
<dbReference type="InterPro" id="IPR011051">
    <property type="entry name" value="RmlC_Cupin_sf"/>
</dbReference>
<feature type="non-terminal residue" evidence="2">
    <location>
        <position position="1"/>
    </location>
</feature>
<dbReference type="SUPFAM" id="SSF51182">
    <property type="entry name" value="RmlC-like cupins"/>
    <property type="match status" value="1"/>
</dbReference>
<dbReference type="Pfam" id="PF07883">
    <property type="entry name" value="Cupin_2"/>
    <property type="match status" value="1"/>
</dbReference>
<organism evidence="2">
    <name type="scientific">hydrothermal vent metagenome</name>
    <dbReference type="NCBI Taxonomy" id="652676"/>
    <lineage>
        <taxon>unclassified sequences</taxon>
        <taxon>metagenomes</taxon>
        <taxon>ecological metagenomes</taxon>
    </lineage>
</organism>
<name>A0A3B1BHI9_9ZZZZ</name>
<feature type="domain" description="Cupin type-2" evidence="1">
    <location>
        <begin position="21"/>
        <end position="80"/>
    </location>
</feature>
<dbReference type="CDD" id="cd02238">
    <property type="entry name" value="cupin_KdgF"/>
    <property type="match status" value="1"/>
</dbReference>
<reference evidence="2" key="1">
    <citation type="submission" date="2018-06" db="EMBL/GenBank/DDBJ databases">
        <authorList>
            <person name="Zhirakovskaya E."/>
        </authorList>
    </citation>
    <scope>NUCLEOTIDE SEQUENCE</scope>
</reference>
<dbReference type="InterPro" id="IPR013096">
    <property type="entry name" value="Cupin_2"/>
</dbReference>
<sequence>QFKGVSFDVLAVGQKSMVTKMNYKVGNYVPLHSHPSEQSGYVISGKYRIQYQNISEVLNPGDSYSIPENIEHSWKVIENGEVIDVFTPPRQDYL</sequence>
<accession>A0A3B1BHI9</accession>
<dbReference type="InterPro" id="IPR014710">
    <property type="entry name" value="RmlC-like_jellyroll"/>
</dbReference>
<dbReference type="InterPro" id="IPR052535">
    <property type="entry name" value="Bacilysin_H2HPP_isomerase"/>
</dbReference>
<protein>
    <recommendedName>
        <fullName evidence="1">Cupin type-2 domain-containing protein</fullName>
    </recommendedName>
</protein>
<dbReference type="Gene3D" id="2.60.120.10">
    <property type="entry name" value="Jelly Rolls"/>
    <property type="match status" value="1"/>
</dbReference>
<evidence type="ECO:0000259" key="1">
    <source>
        <dbReference type="Pfam" id="PF07883"/>
    </source>
</evidence>
<evidence type="ECO:0000313" key="2">
    <source>
        <dbReference type="EMBL" id="VAX17786.1"/>
    </source>
</evidence>
<proteinExistence type="predicted"/>
<dbReference type="AlphaFoldDB" id="A0A3B1BHI9"/>
<gene>
    <name evidence="2" type="ORF">MNBD_IGNAVI01-1033</name>
</gene>